<sequence>MLPGKDLKSDNFLIASEDPATLENYIRDQEANPPNEMSAGRPIFESRPDFGPLKKGVRQVKISDFSAAVFGNGPVSHRNDIQP</sequence>
<evidence type="ECO:0008006" key="4">
    <source>
        <dbReference type="Google" id="ProtNLM"/>
    </source>
</evidence>
<dbReference type="Proteomes" id="UP000637239">
    <property type="component" value="Chromosome 6"/>
</dbReference>
<protein>
    <recommendedName>
        <fullName evidence="4">Protein kinase domain-containing protein</fullName>
    </recommendedName>
</protein>
<evidence type="ECO:0000313" key="3">
    <source>
        <dbReference type="Proteomes" id="UP000637239"/>
    </source>
</evidence>
<keyword evidence="3" id="KW-1185">Reference proteome</keyword>
<gene>
    <name evidence="2" type="ORF">ACHE_60349A</name>
</gene>
<reference evidence="2" key="1">
    <citation type="submission" date="2021-01" db="EMBL/GenBank/DDBJ databases">
        <authorList>
            <consortium name="Aspergillus chevalieri M1 genome sequencing consortium"/>
            <person name="Kazuki M."/>
            <person name="Futagami T."/>
        </authorList>
    </citation>
    <scope>NUCLEOTIDE SEQUENCE</scope>
    <source>
        <strain evidence="2">M1</strain>
    </source>
</reference>
<feature type="region of interest" description="Disordered" evidence="1">
    <location>
        <begin position="31"/>
        <end position="50"/>
    </location>
</feature>
<evidence type="ECO:0000256" key="1">
    <source>
        <dbReference type="SAM" id="MobiDB-lite"/>
    </source>
</evidence>
<dbReference type="RefSeq" id="XP_043138985.1">
    <property type="nucleotide sequence ID" value="XM_043281513.1"/>
</dbReference>
<accession>A0A7R7VTD3</accession>
<name>A0A7R7VTD3_ASPCH</name>
<dbReference type="KEGG" id="ache:ACHE_60349A"/>
<dbReference type="EMBL" id="AP024421">
    <property type="protein sequence ID" value="BCR90463.1"/>
    <property type="molecule type" value="Genomic_DNA"/>
</dbReference>
<organism evidence="2 3">
    <name type="scientific">Aspergillus chevalieri</name>
    <name type="common">Eurotium chevalieri</name>
    <dbReference type="NCBI Taxonomy" id="182096"/>
    <lineage>
        <taxon>Eukaryota</taxon>
        <taxon>Fungi</taxon>
        <taxon>Dikarya</taxon>
        <taxon>Ascomycota</taxon>
        <taxon>Pezizomycotina</taxon>
        <taxon>Eurotiomycetes</taxon>
        <taxon>Eurotiomycetidae</taxon>
        <taxon>Eurotiales</taxon>
        <taxon>Aspergillaceae</taxon>
        <taxon>Aspergillus</taxon>
        <taxon>Aspergillus subgen. Aspergillus</taxon>
    </lineage>
</organism>
<proteinExistence type="predicted"/>
<dbReference type="AlphaFoldDB" id="A0A7R7VTD3"/>
<dbReference type="GeneID" id="66984821"/>
<reference evidence="2" key="2">
    <citation type="submission" date="2021-02" db="EMBL/GenBank/DDBJ databases">
        <title>Aspergillus chevalieri M1 genome sequence.</title>
        <authorList>
            <person name="Kadooka C."/>
            <person name="Mori K."/>
            <person name="Futagami T."/>
        </authorList>
    </citation>
    <scope>NUCLEOTIDE SEQUENCE</scope>
    <source>
        <strain evidence="2">M1</strain>
    </source>
</reference>
<evidence type="ECO:0000313" key="2">
    <source>
        <dbReference type="EMBL" id="BCR90463.1"/>
    </source>
</evidence>